<dbReference type="RefSeq" id="WP_108430603.1">
    <property type="nucleotide sequence ID" value="NZ_CP026947.1"/>
</dbReference>
<feature type="chain" id="PRO_5015620549" description="Secreted protein" evidence="1">
    <location>
        <begin position="30"/>
        <end position="144"/>
    </location>
</feature>
<evidence type="ECO:0000256" key="1">
    <source>
        <dbReference type="SAM" id="SignalP"/>
    </source>
</evidence>
<organism evidence="2 3">
    <name type="scientific">Corynebacterium yudongzhengii</name>
    <dbReference type="NCBI Taxonomy" id="2080740"/>
    <lineage>
        <taxon>Bacteria</taxon>
        <taxon>Bacillati</taxon>
        <taxon>Actinomycetota</taxon>
        <taxon>Actinomycetes</taxon>
        <taxon>Mycobacteriales</taxon>
        <taxon>Corynebacteriaceae</taxon>
        <taxon>Corynebacterium</taxon>
    </lineage>
</organism>
<dbReference type="Proteomes" id="UP000244989">
    <property type="component" value="Unassembled WGS sequence"/>
</dbReference>
<keyword evidence="3" id="KW-1185">Reference proteome</keyword>
<dbReference type="AlphaFoldDB" id="A0A2U1T4I2"/>
<sequence>MSTTRISTRIASAVAAVALSLGMATAAAAVDLNPAALSSQAGVPVVNASGPVGNCHIAAIRADIGVDAMNTVTFCDGRWAEVGAAGSDYILHATWTGTRWHLPPFDGVTTTGLQRGCYTAETIDRLGAPNGLLTECVAGQSQLH</sequence>
<accession>A0A2U1T4I2</accession>
<proteinExistence type="predicted"/>
<dbReference type="KEGG" id="cyz:C3B44_00280"/>
<reference evidence="3" key="1">
    <citation type="submission" date="2018-04" db="EMBL/GenBank/DDBJ databases">
        <authorList>
            <person name="Liu S."/>
            <person name="Wang Z."/>
            <person name="Li J."/>
        </authorList>
    </citation>
    <scope>NUCLEOTIDE SEQUENCE [LARGE SCALE GENOMIC DNA]</scope>
    <source>
        <strain evidence="3">2189</strain>
    </source>
</reference>
<keyword evidence="1" id="KW-0732">Signal</keyword>
<name>A0A2U1T4I2_9CORY</name>
<evidence type="ECO:0008006" key="4">
    <source>
        <dbReference type="Google" id="ProtNLM"/>
    </source>
</evidence>
<comment type="caution">
    <text evidence="2">The sequence shown here is derived from an EMBL/GenBank/DDBJ whole genome shotgun (WGS) entry which is preliminary data.</text>
</comment>
<dbReference type="OrthoDB" id="4426508at2"/>
<evidence type="ECO:0000313" key="2">
    <source>
        <dbReference type="EMBL" id="PWC00910.1"/>
    </source>
</evidence>
<dbReference type="EMBL" id="QEEZ01000025">
    <property type="protein sequence ID" value="PWC00910.1"/>
    <property type="molecule type" value="Genomic_DNA"/>
</dbReference>
<feature type="signal peptide" evidence="1">
    <location>
        <begin position="1"/>
        <end position="29"/>
    </location>
</feature>
<protein>
    <recommendedName>
        <fullName evidence="4">Secreted protein</fullName>
    </recommendedName>
</protein>
<gene>
    <name evidence="2" type="ORF">DF222_10295</name>
</gene>
<evidence type="ECO:0000313" key="3">
    <source>
        <dbReference type="Proteomes" id="UP000244989"/>
    </source>
</evidence>